<comment type="similarity">
    <text evidence="1">Belongs to the glycosyl hydrolase 25 family.</text>
</comment>
<accession>G6B1F4</accession>
<dbReference type="Gene3D" id="3.20.20.80">
    <property type="entry name" value="Glycosidases"/>
    <property type="match status" value="1"/>
</dbReference>
<dbReference type="InterPro" id="IPR018077">
    <property type="entry name" value="Glyco_hydro_fam25_subgr"/>
</dbReference>
<protein>
    <submittedName>
        <fullName evidence="5">Glycosyl hydrolase family 25</fullName>
    </submittedName>
</protein>
<gene>
    <name evidence="5" type="ORF">HMPREF0673_02725</name>
</gene>
<evidence type="ECO:0000313" key="5">
    <source>
        <dbReference type="EMBL" id="EHJ36463.1"/>
    </source>
</evidence>
<keyword evidence="2 5" id="KW-0378">Hydrolase</keyword>
<proteinExistence type="inferred from homology"/>
<evidence type="ECO:0000313" key="6">
    <source>
        <dbReference type="Proteomes" id="UP000004407"/>
    </source>
</evidence>
<dbReference type="InterPro" id="IPR002053">
    <property type="entry name" value="Glyco_hydro_25"/>
</dbReference>
<dbReference type="HOGENOM" id="CLU_670585_0_0_10"/>
<keyword evidence="3" id="KW-0326">Glycosidase</keyword>
<sequence length="387" mass="44346">MIKNKIEKQQQINIVVISIGSFILGVLLNLLFVWISDSYKYTSWNDGKYYGDMSNGVPNGEGRFKKDGITYSGFWENGIMASGKIESDKYIYEGELNGTKFSGYGVAEYKDGKKYWGYWLNDYKHGLGLLKSKDNKLSFCFFDHGNMQIVPDANYNIGDKVYGIDISRYQGIIKWQDLFFSCNAEGEISNKLDKSHRYIQPVLFAIAKSTQGSKLRDSRFESNYSEAKRCGKVCGAYHFLTMTASGKEQAKYYIQNTPLSKGDFPPVLDFEKNNADGKTISDEKFAEIIPIAKEWIAEVKRYYKVSPIIYTNTNIYRTFIATDNELKKYDVWIASPESSQPNINNYILWQFSHNGEVNGIDESKVDINIFNGNYEDLLEYIKTKGIK</sequence>
<name>G6B1F4_9BACT</name>
<evidence type="ECO:0000256" key="2">
    <source>
        <dbReference type="ARBA" id="ARBA00022801"/>
    </source>
</evidence>
<evidence type="ECO:0000256" key="4">
    <source>
        <dbReference type="SAM" id="Phobius"/>
    </source>
</evidence>
<dbReference type="SUPFAM" id="SSF82185">
    <property type="entry name" value="Histone H3 K4-specific methyltransferase SET7/9 N-terminal domain"/>
    <property type="match status" value="1"/>
</dbReference>
<organism evidence="5 6">
    <name type="scientific">Leyella stercorea DSM 18206</name>
    <dbReference type="NCBI Taxonomy" id="1002367"/>
    <lineage>
        <taxon>Bacteria</taxon>
        <taxon>Pseudomonadati</taxon>
        <taxon>Bacteroidota</taxon>
        <taxon>Bacteroidia</taxon>
        <taxon>Bacteroidales</taxon>
        <taxon>Prevotellaceae</taxon>
        <taxon>Leyella</taxon>
    </lineage>
</organism>
<dbReference type="PROSITE" id="PS51904">
    <property type="entry name" value="GLYCOSYL_HYDROL_F25_2"/>
    <property type="match status" value="1"/>
</dbReference>
<dbReference type="GO" id="GO:0016052">
    <property type="term" value="P:carbohydrate catabolic process"/>
    <property type="evidence" value="ECO:0007669"/>
    <property type="project" value="TreeGrafter"/>
</dbReference>
<dbReference type="InterPro" id="IPR017853">
    <property type="entry name" value="GH"/>
</dbReference>
<comment type="caution">
    <text evidence="5">The sequence shown here is derived from an EMBL/GenBank/DDBJ whole genome shotgun (WGS) entry which is preliminary data.</text>
</comment>
<dbReference type="PATRIC" id="fig|1002367.3.peg.2196"/>
<dbReference type="SMART" id="SM00641">
    <property type="entry name" value="Glyco_25"/>
    <property type="match status" value="1"/>
</dbReference>
<feature type="transmembrane region" description="Helical" evidence="4">
    <location>
        <begin position="12"/>
        <end position="35"/>
    </location>
</feature>
<evidence type="ECO:0000256" key="3">
    <source>
        <dbReference type="ARBA" id="ARBA00023295"/>
    </source>
</evidence>
<dbReference type="PANTHER" id="PTHR34135">
    <property type="entry name" value="LYSOZYME"/>
    <property type="match status" value="1"/>
</dbReference>
<dbReference type="Pfam" id="PF01183">
    <property type="entry name" value="Glyco_hydro_25"/>
    <property type="match status" value="1"/>
</dbReference>
<reference evidence="5 6" key="1">
    <citation type="submission" date="2011-08" db="EMBL/GenBank/DDBJ databases">
        <authorList>
            <person name="Weinstock G."/>
            <person name="Sodergren E."/>
            <person name="Clifton S."/>
            <person name="Fulton L."/>
            <person name="Fulton B."/>
            <person name="Courtney L."/>
            <person name="Fronick C."/>
            <person name="Harrison M."/>
            <person name="Strong C."/>
            <person name="Farmer C."/>
            <person name="Delahaunty K."/>
            <person name="Markovic C."/>
            <person name="Hall O."/>
            <person name="Minx P."/>
            <person name="Tomlinson C."/>
            <person name="Mitreva M."/>
            <person name="Hou S."/>
            <person name="Chen J."/>
            <person name="Wollam A."/>
            <person name="Pepin K.H."/>
            <person name="Johnson M."/>
            <person name="Bhonagiri V."/>
            <person name="Zhang X."/>
            <person name="Suruliraj S."/>
            <person name="Warren W."/>
            <person name="Chinwalla A."/>
            <person name="Mardis E.R."/>
            <person name="Wilson R.K."/>
        </authorList>
    </citation>
    <scope>NUCLEOTIDE SEQUENCE [LARGE SCALE GENOMIC DNA]</scope>
    <source>
        <strain evidence="5 6">DSM 18206</strain>
    </source>
</reference>
<dbReference type="PANTHER" id="PTHR34135:SF2">
    <property type="entry name" value="LYSOZYME"/>
    <property type="match status" value="1"/>
</dbReference>
<dbReference type="GO" id="GO:0003796">
    <property type="term" value="F:lysozyme activity"/>
    <property type="evidence" value="ECO:0007669"/>
    <property type="project" value="InterPro"/>
</dbReference>
<dbReference type="RefSeq" id="WP_007902757.1">
    <property type="nucleotide sequence ID" value="NZ_JH379469.1"/>
</dbReference>
<dbReference type="GeneID" id="78338123"/>
<keyword evidence="4" id="KW-0472">Membrane</keyword>
<keyword evidence="4" id="KW-1133">Transmembrane helix</keyword>
<evidence type="ECO:0000256" key="1">
    <source>
        <dbReference type="ARBA" id="ARBA00010646"/>
    </source>
</evidence>
<dbReference type="GO" id="GO:0009253">
    <property type="term" value="P:peptidoglycan catabolic process"/>
    <property type="evidence" value="ECO:0007669"/>
    <property type="project" value="InterPro"/>
</dbReference>
<dbReference type="SUPFAM" id="SSF51445">
    <property type="entry name" value="(Trans)glycosidases"/>
    <property type="match status" value="1"/>
</dbReference>
<dbReference type="EMBL" id="AFZZ01000243">
    <property type="protein sequence ID" value="EHJ36463.1"/>
    <property type="molecule type" value="Genomic_DNA"/>
</dbReference>
<dbReference type="GO" id="GO:0016998">
    <property type="term" value="P:cell wall macromolecule catabolic process"/>
    <property type="evidence" value="ECO:0007669"/>
    <property type="project" value="InterPro"/>
</dbReference>
<dbReference type="Proteomes" id="UP000004407">
    <property type="component" value="Unassembled WGS sequence"/>
</dbReference>
<keyword evidence="4" id="KW-0812">Transmembrane</keyword>
<dbReference type="eggNOG" id="COG3757">
    <property type="taxonomic scope" value="Bacteria"/>
</dbReference>
<dbReference type="AlphaFoldDB" id="G6B1F4"/>